<dbReference type="InterPro" id="IPR035976">
    <property type="entry name" value="Sushi/SCR/CCP_sf"/>
</dbReference>
<feature type="disulfide bond" evidence="2">
    <location>
        <begin position="163"/>
        <end position="175"/>
    </location>
</feature>
<keyword evidence="5" id="KW-0732">Signal</keyword>
<dbReference type="InterPro" id="IPR009003">
    <property type="entry name" value="Peptidase_S1_PA"/>
</dbReference>
<name>A0AAV2NVM4_9HYME</name>
<dbReference type="Pfam" id="PF00089">
    <property type="entry name" value="Trypsin"/>
    <property type="match status" value="1"/>
</dbReference>
<dbReference type="PANTHER" id="PTHR24252">
    <property type="entry name" value="ACROSIN-RELATED"/>
    <property type="match status" value="1"/>
</dbReference>
<feature type="compositionally biased region" description="Basic and acidic residues" evidence="4">
    <location>
        <begin position="119"/>
        <end position="153"/>
    </location>
</feature>
<dbReference type="AlphaFoldDB" id="A0AAV2NVM4"/>
<dbReference type="InterPro" id="IPR023415">
    <property type="entry name" value="LDLR_class-A_CS"/>
</dbReference>
<dbReference type="Gene3D" id="2.40.10.10">
    <property type="entry name" value="Trypsin-like serine proteases"/>
    <property type="match status" value="1"/>
</dbReference>
<protein>
    <recommendedName>
        <fullName evidence="10">Limulus clotting factor C</fullName>
    </recommendedName>
</protein>
<dbReference type="SUPFAM" id="SSF57535">
    <property type="entry name" value="Complement control module/SCR domain"/>
    <property type="match status" value="1"/>
</dbReference>
<dbReference type="FunFam" id="2.40.10.10:FF:000068">
    <property type="entry name" value="transmembrane protease serine 2"/>
    <property type="match status" value="1"/>
</dbReference>
<dbReference type="Proteomes" id="UP001497644">
    <property type="component" value="Chromosome 4"/>
</dbReference>
<comment type="caution">
    <text evidence="3">Lacks conserved residue(s) required for the propagation of feature annotation.</text>
</comment>
<dbReference type="InterPro" id="IPR002172">
    <property type="entry name" value="LDrepeatLR_classA_rpt"/>
</dbReference>
<feature type="disulfide bond" evidence="2">
    <location>
        <begin position="182"/>
        <end position="197"/>
    </location>
</feature>
<dbReference type="PROSITE" id="PS50923">
    <property type="entry name" value="SUSHI"/>
    <property type="match status" value="2"/>
</dbReference>
<dbReference type="InterPro" id="IPR036055">
    <property type="entry name" value="LDL_receptor-like_sf"/>
</dbReference>
<evidence type="ECO:0000256" key="5">
    <source>
        <dbReference type="SAM" id="SignalP"/>
    </source>
</evidence>
<feature type="compositionally biased region" description="Gly residues" evidence="4">
    <location>
        <begin position="87"/>
        <end position="103"/>
    </location>
</feature>
<dbReference type="GO" id="GO:0004252">
    <property type="term" value="F:serine-type endopeptidase activity"/>
    <property type="evidence" value="ECO:0007669"/>
    <property type="project" value="InterPro"/>
</dbReference>
<dbReference type="PROSITE" id="PS01209">
    <property type="entry name" value="LDLRA_1"/>
    <property type="match status" value="1"/>
</dbReference>
<feature type="domain" description="Sushi" evidence="7">
    <location>
        <begin position="224"/>
        <end position="271"/>
    </location>
</feature>
<proteinExistence type="predicted"/>
<dbReference type="Pfam" id="PF00084">
    <property type="entry name" value="Sushi"/>
    <property type="match status" value="2"/>
</dbReference>
<feature type="domain" description="Sushi" evidence="7">
    <location>
        <begin position="283"/>
        <end position="342"/>
    </location>
</feature>
<dbReference type="Gene3D" id="2.10.70.10">
    <property type="entry name" value="Complement Module, domain 1"/>
    <property type="match status" value="2"/>
</dbReference>
<evidence type="ECO:0000313" key="9">
    <source>
        <dbReference type="Proteomes" id="UP001497644"/>
    </source>
</evidence>
<evidence type="ECO:0008006" key="10">
    <source>
        <dbReference type="Google" id="ProtNLM"/>
    </source>
</evidence>
<keyword evidence="3" id="KW-0768">Sushi</keyword>
<sequence length="612" mass="67482">MSAARLQNVRVAFSVILSLLALLPSSSTQNVDRTYDTVYNPPDRYVATANGPPGHSKWSGGGSSGPPGHNKWGGDGRGPPGDRGPPGLTGGGPPGLTGGGPPGLNGKRPPGWSGVNIERPSEDEKYLDNEESTYKRPRPDERVPYGPDDRTSDSNRNSQNQRCRDNEFHCKSNECLPQSVRCDKRIDCRDASDEAFCIMDRFGENGCVLPEEPESGHYELDGCDGCTKRPGDTVPVKSILTYHCKSNYLLSGNTISVCVDNKWSEPPSCYKVCPPLNSTSVDISCSYKEQTVSCSERILPGTRATLACKSSYKLPLTNDPAYREITCLDDGLWDNRVFRCLPECGTSTARGNTLIINGFEAKIGKFPWHVGIYAKKKYTDEYEQICGGTLISSNLVVSAAHCVYDEVDNKLNNARNYAVAAGKHYRDWNVREEYAQKSSVESIRSGGRYMGARGNFADDIALLKLKTPLELTTLVKPVCMDWDNEYEREQLQVGQVGKVVGWGKDIRGESTRNLQEIDMPFVPYQQCLSAVPRDFRGYLTSDKFCAGRLNGSSVCEGDSGGGLCFEKNGIWYLRGVVSVSPVKNGGCDYNSYVGFTYISHFRDWIREAYVNE</sequence>
<feature type="compositionally biased region" description="Gly residues" evidence="4">
    <location>
        <begin position="59"/>
        <end position="81"/>
    </location>
</feature>
<evidence type="ECO:0000259" key="6">
    <source>
        <dbReference type="PROSITE" id="PS50240"/>
    </source>
</evidence>
<dbReference type="Gene3D" id="4.10.400.10">
    <property type="entry name" value="Low-density Lipoprotein Receptor"/>
    <property type="match status" value="1"/>
</dbReference>
<dbReference type="PROSITE" id="PS50068">
    <property type="entry name" value="LDLRA_2"/>
    <property type="match status" value="1"/>
</dbReference>
<dbReference type="InterPro" id="IPR018114">
    <property type="entry name" value="TRYPSIN_HIS"/>
</dbReference>
<evidence type="ECO:0000259" key="7">
    <source>
        <dbReference type="PROSITE" id="PS50923"/>
    </source>
</evidence>
<dbReference type="PANTHER" id="PTHR24252:SF7">
    <property type="entry name" value="HYALIN"/>
    <property type="match status" value="1"/>
</dbReference>
<dbReference type="SUPFAM" id="SSF57424">
    <property type="entry name" value="LDL receptor-like module"/>
    <property type="match status" value="1"/>
</dbReference>
<keyword evidence="9" id="KW-1185">Reference proteome</keyword>
<feature type="signal peptide" evidence="5">
    <location>
        <begin position="1"/>
        <end position="28"/>
    </location>
</feature>
<dbReference type="SMART" id="SM00192">
    <property type="entry name" value="LDLa"/>
    <property type="match status" value="1"/>
</dbReference>
<feature type="region of interest" description="Disordered" evidence="4">
    <location>
        <begin position="42"/>
        <end position="163"/>
    </location>
</feature>
<reference evidence="8" key="1">
    <citation type="submission" date="2024-04" db="EMBL/GenBank/DDBJ databases">
        <authorList>
            <consortium name="Molecular Ecology Group"/>
        </authorList>
    </citation>
    <scope>NUCLEOTIDE SEQUENCE</scope>
</reference>
<evidence type="ECO:0000256" key="3">
    <source>
        <dbReference type="PROSITE-ProRule" id="PRU00302"/>
    </source>
</evidence>
<dbReference type="EMBL" id="OZ034827">
    <property type="protein sequence ID" value="CAL1683704.1"/>
    <property type="molecule type" value="Genomic_DNA"/>
</dbReference>
<dbReference type="CDD" id="cd00112">
    <property type="entry name" value="LDLa"/>
    <property type="match status" value="1"/>
</dbReference>
<organism evidence="8 9">
    <name type="scientific">Lasius platythorax</name>
    <dbReference type="NCBI Taxonomy" id="488582"/>
    <lineage>
        <taxon>Eukaryota</taxon>
        <taxon>Metazoa</taxon>
        <taxon>Ecdysozoa</taxon>
        <taxon>Arthropoda</taxon>
        <taxon>Hexapoda</taxon>
        <taxon>Insecta</taxon>
        <taxon>Pterygota</taxon>
        <taxon>Neoptera</taxon>
        <taxon>Endopterygota</taxon>
        <taxon>Hymenoptera</taxon>
        <taxon>Apocrita</taxon>
        <taxon>Aculeata</taxon>
        <taxon>Formicoidea</taxon>
        <taxon>Formicidae</taxon>
        <taxon>Formicinae</taxon>
        <taxon>Lasius</taxon>
        <taxon>Lasius</taxon>
    </lineage>
</organism>
<dbReference type="InterPro" id="IPR000436">
    <property type="entry name" value="Sushi_SCR_CCP_dom"/>
</dbReference>
<dbReference type="SMART" id="SM00032">
    <property type="entry name" value="CCP"/>
    <property type="match status" value="2"/>
</dbReference>
<evidence type="ECO:0000313" key="8">
    <source>
        <dbReference type="EMBL" id="CAL1683704.1"/>
    </source>
</evidence>
<dbReference type="SUPFAM" id="SSF50494">
    <property type="entry name" value="Trypsin-like serine proteases"/>
    <property type="match status" value="1"/>
</dbReference>
<accession>A0AAV2NVM4</accession>
<dbReference type="CDD" id="cd00033">
    <property type="entry name" value="CCP"/>
    <property type="match status" value="1"/>
</dbReference>
<dbReference type="SMART" id="SM00020">
    <property type="entry name" value="Tryp_SPc"/>
    <property type="match status" value="1"/>
</dbReference>
<dbReference type="PROSITE" id="PS00134">
    <property type="entry name" value="TRYPSIN_HIS"/>
    <property type="match status" value="1"/>
</dbReference>
<evidence type="ECO:0000256" key="4">
    <source>
        <dbReference type="SAM" id="MobiDB-lite"/>
    </source>
</evidence>
<dbReference type="GO" id="GO:0006508">
    <property type="term" value="P:proteolysis"/>
    <property type="evidence" value="ECO:0007669"/>
    <property type="project" value="InterPro"/>
</dbReference>
<gene>
    <name evidence="8" type="ORF">LPLAT_LOCUS9384</name>
</gene>
<dbReference type="PROSITE" id="PS50240">
    <property type="entry name" value="TRYPSIN_DOM"/>
    <property type="match status" value="1"/>
</dbReference>
<feature type="domain" description="Peptidase S1" evidence="6">
    <location>
        <begin position="355"/>
        <end position="610"/>
    </location>
</feature>
<evidence type="ECO:0000256" key="2">
    <source>
        <dbReference type="PROSITE-ProRule" id="PRU00124"/>
    </source>
</evidence>
<dbReference type="InterPro" id="IPR001254">
    <property type="entry name" value="Trypsin_dom"/>
</dbReference>
<keyword evidence="1 2" id="KW-1015">Disulfide bond</keyword>
<feature type="chain" id="PRO_5043729902" description="Limulus clotting factor C" evidence="5">
    <location>
        <begin position="29"/>
        <end position="612"/>
    </location>
</feature>
<dbReference type="InterPro" id="IPR001314">
    <property type="entry name" value="Peptidase_S1A"/>
</dbReference>
<dbReference type="Pfam" id="PF00057">
    <property type="entry name" value="Ldl_recept_a"/>
    <property type="match status" value="1"/>
</dbReference>
<dbReference type="InterPro" id="IPR043504">
    <property type="entry name" value="Peptidase_S1_PA_chymotrypsin"/>
</dbReference>
<evidence type="ECO:0000256" key="1">
    <source>
        <dbReference type="ARBA" id="ARBA00023157"/>
    </source>
</evidence>
<dbReference type="PRINTS" id="PR00722">
    <property type="entry name" value="CHYMOTRYPSIN"/>
</dbReference>
<dbReference type="CDD" id="cd00190">
    <property type="entry name" value="Tryp_SPc"/>
    <property type="match status" value="1"/>
</dbReference>
<feature type="disulfide bond" evidence="2">
    <location>
        <begin position="170"/>
        <end position="188"/>
    </location>
</feature>